<comment type="caution">
    <text evidence="2">The sequence shown here is derived from an EMBL/GenBank/DDBJ whole genome shotgun (WGS) entry which is preliminary data.</text>
</comment>
<dbReference type="Proteomes" id="UP000722989">
    <property type="component" value="Unassembled WGS sequence"/>
</dbReference>
<dbReference type="Pfam" id="PF00582">
    <property type="entry name" value="Usp"/>
    <property type="match status" value="1"/>
</dbReference>
<organism evidence="2 3">
    <name type="scientific">Planosporangium thailandense</name>
    <dbReference type="NCBI Taxonomy" id="765197"/>
    <lineage>
        <taxon>Bacteria</taxon>
        <taxon>Bacillati</taxon>
        <taxon>Actinomycetota</taxon>
        <taxon>Actinomycetes</taxon>
        <taxon>Micromonosporales</taxon>
        <taxon>Micromonosporaceae</taxon>
        <taxon>Planosporangium</taxon>
    </lineage>
</organism>
<dbReference type="InterPro" id="IPR006016">
    <property type="entry name" value="UspA"/>
</dbReference>
<gene>
    <name evidence="2" type="ORF">HC031_22395</name>
</gene>
<dbReference type="SUPFAM" id="SSF52402">
    <property type="entry name" value="Adenine nucleotide alpha hydrolases-like"/>
    <property type="match status" value="1"/>
</dbReference>
<protein>
    <submittedName>
        <fullName evidence="2">Universal stress protein</fullName>
    </submittedName>
</protein>
<dbReference type="RefSeq" id="WP_167927349.1">
    <property type="nucleotide sequence ID" value="NZ_JAATVY010000018.1"/>
</dbReference>
<sequence length="88" mass="9378">MGETRIVVGVDGSPAGAAALRWAAARLHRELTDELAGWREKYPDVDVDYDVAVGSRGRGGFDGPLLGSVGPHLLRHADCPVLIARTRS</sequence>
<proteinExistence type="predicted"/>
<keyword evidence="3" id="KW-1185">Reference proteome</keyword>
<name>A0ABX0Y2Z1_9ACTN</name>
<reference evidence="2 3" key="1">
    <citation type="submission" date="2020-03" db="EMBL/GenBank/DDBJ databases">
        <title>WGS of the type strain of Planosporangium spp.</title>
        <authorList>
            <person name="Thawai C."/>
        </authorList>
    </citation>
    <scope>NUCLEOTIDE SEQUENCE [LARGE SCALE GENOMIC DNA]</scope>
    <source>
        <strain evidence="2 3">TBRC 5610</strain>
    </source>
</reference>
<dbReference type="InterPro" id="IPR014729">
    <property type="entry name" value="Rossmann-like_a/b/a_fold"/>
</dbReference>
<accession>A0ABX0Y2Z1</accession>
<dbReference type="EMBL" id="JAATVY010000018">
    <property type="protein sequence ID" value="NJC72446.1"/>
    <property type="molecule type" value="Genomic_DNA"/>
</dbReference>
<dbReference type="Gene3D" id="3.40.50.12370">
    <property type="match status" value="1"/>
</dbReference>
<feature type="domain" description="UspA" evidence="1">
    <location>
        <begin position="51"/>
        <end position="85"/>
    </location>
</feature>
<evidence type="ECO:0000313" key="3">
    <source>
        <dbReference type="Proteomes" id="UP000722989"/>
    </source>
</evidence>
<evidence type="ECO:0000259" key="1">
    <source>
        <dbReference type="Pfam" id="PF00582"/>
    </source>
</evidence>
<dbReference type="Gene3D" id="3.40.50.620">
    <property type="entry name" value="HUPs"/>
    <property type="match status" value="1"/>
</dbReference>
<evidence type="ECO:0000313" key="2">
    <source>
        <dbReference type="EMBL" id="NJC72446.1"/>
    </source>
</evidence>